<sequence>MNLYYLRLRGVRIGWFILSFIFMFSIPLQAKEISSTLNKEDISVCQADLKSKIDTILDQEELKRSHWGILVKTLDNQTTLYELNSQKYFIPASNVKLLTTAATLIKFGANYQIKTPVYVSGSYPNLSVLKIVGQGDPTFNSKQLETLAKELKARGINSIDNLIVQDSPLEKPSINPTWEWEDIQFYYAPAVNKLILNENTVILTLNTQEIGEKLAMDWSDSIAANQWIIDNKTVTGEEDSSYSVSINRNFAKPLLTITGSLAINSDPRILGMTVVNPGEYFLNSVQFYLEKEGINIIKSQVVYGDSATENLVKIIEINSDPLQEIITKTNQDSNNLYAESLLNLLVNGTPENSSLDNLKEILTELGLDTNSYHLKDGSGLSRHNLVTPETLVNLLTLMAETPEGINYRDSLPIGGVNGTITNRFKETIIEGKVQAKTGTLSGTSSLSGYINPPNYAPLAFSILVNKSDLKSSQLRQIIDKIVINLGSLKQC</sequence>
<evidence type="ECO:0000313" key="4">
    <source>
        <dbReference type="EMBL" id="EHJ10955.1"/>
    </source>
</evidence>
<dbReference type="RefSeq" id="WP_007312211.1">
    <property type="nucleotide sequence ID" value="NZ_AESD01000650.1"/>
</dbReference>
<dbReference type="SUPFAM" id="SSF56601">
    <property type="entry name" value="beta-lactamase/transpeptidase-like"/>
    <property type="match status" value="1"/>
</dbReference>
<dbReference type="Proteomes" id="UP000003477">
    <property type="component" value="Unassembled WGS sequence"/>
</dbReference>
<dbReference type="GeneID" id="88767740"/>
<dbReference type="PANTHER" id="PTHR30023:SF0">
    <property type="entry name" value="PENICILLIN-SENSITIVE CARBOXYPEPTIDASE A"/>
    <property type="match status" value="1"/>
</dbReference>
<dbReference type="PATRIC" id="fig|423471.3.peg.4017"/>
<dbReference type="Pfam" id="PF02113">
    <property type="entry name" value="Peptidase_S13"/>
    <property type="match status" value="1"/>
</dbReference>
<gene>
    <name evidence="4" type="ORF">CWATWH0003_4290</name>
</gene>
<dbReference type="GO" id="GO:0009002">
    <property type="term" value="F:serine-type D-Ala-D-Ala carboxypeptidase activity"/>
    <property type="evidence" value="ECO:0007669"/>
    <property type="project" value="UniProtKB-EC"/>
</dbReference>
<dbReference type="PRINTS" id="PR00922">
    <property type="entry name" value="DADACBPTASE3"/>
</dbReference>
<keyword evidence="3" id="KW-0812">Transmembrane</keyword>
<feature type="transmembrane region" description="Helical" evidence="3">
    <location>
        <begin position="12"/>
        <end position="30"/>
    </location>
</feature>
<keyword evidence="2 4" id="KW-0378">Hydrolase</keyword>
<protein>
    <submittedName>
        <fullName evidence="4">D-alanyl-D-alanine carboxypeptidase</fullName>
        <ecNumber evidence="4">3.4.16.4</ecNumber>
    </submittedName>
</protein>
<dbReference type="GO" id="GO:0000270">
    <property type="term" value="P:peptidoglycan metabolic process"/>
    <property type="evidence" value="ECO:0007669"/>
    <property type="project" value="TreeGrafter"/>
</dbReference>
<dbReference type="NCBIfam" id="TIGR00666">
    <property type="entry name" value="PBP4"/>
    <property type="match status" value="1"/>
</dbReference>
<keyword evidence="4" id="KW-0645">Protease</keyword>
<evidence type="ECO:0000256" key="2">
    <source>
        <dbReference type="ARBA" id="ARBA00022801"/>
    </source>
</evidence>
<dbReference type="GO" id="GO:0006508">
    <property type="term" value="P:proteolysis"/>
    <property type="evidence" value="ECO:0007669"/>
    <property type="project" value="InterPro"/>
</dbReference>
<dbReference type="PANTHER" id="PTHR30023">
    <property type="entry name" value="D-ALANYL-D-ALANINE CARBOXYPEPTIDASE"/>
    <property type="match status" value="1"/>
</dbReference>
<evidence type="ECO:0000313" key="5">
    <source>
        <dbReference type="Proteomes" id="UP000003477"/>
    </source>
</evidence>
<reference evidence="4 5" key="1">
    <citation type="journal article" date="2011" name="Front. Microbiol.">
        <title>Two Strains of Crocosphaera watsonii with Highly Conserved Genomes are Distinguished by Strain-Specific Features.</title>
        <authorList>
            <person name="Bench S.R."/>
            <person name="Ilikchyan I.N."/>
            <person name="Tripp H.J."/>
            <person name="Zehr J.P."/>
        </authorList>
    </citation>
    <scope>NUCLEOTIDE SEQUENCE [LARGE SCALE GENOMIC DNA]</scope>
    <source>
        <strain evidence="4 5">WH 0003</strain>
    </source>
</reference>
<evidence type="ECO:0000256" key="1">
    <source>
        <dbReference type="ARBA" id="ARBA00006096"/>
    </source>
</evidence>
<comment type="caution">
    <text evidence="4">The sequence shown here is derived from an EMBL/GenBank/DDBJ whole genome shotgun (WGS) entry which is preliminary data.</text>
</comment>
<accession>G5JA27</accession>
<dbReference type="MEROPS" id="S13.002"/>
<dbReference type="Gene3D" id="3.50.80.20">
    <property type="entry name" value="D-Ala-D-Ala carboxypeptidase C, peptidase S13"/>
    <property type="match status" value="1"/>
</dbReference>
<keyword evidence="3" id="KW-1133">Transmembrane helix</keyword>
<dbReference type="EC" id="3.4.16.4" evidence="4"/>
<evidence type="ECO:0000256" key="3">
    <source>
        <dbReference type="SAM" id="Phobius"/>
    </source>
</evidence>
<dbReference type="AlphaFoldDB" id="G5JA27"/>
<comment type="similarity">
    <text evidence="1">Belongs to the peptidase S13 family.</text>
</comment>
<dbReference type="Gene3D" id="3.40.710.10">
    <property type="entry name" value="DD-peptidase/beta-lactamase superfamily"/>
    <property type="match status" value="2"/>
</dbReference>
<dbReference type="EMBL" id="AESD01000650">
    <property type="protein sequence ID" value="EHJ10955.1"/>
    <property type="molecule type" value="Genomic_DNA"/>
</dbReference>
<keyword evidence="4" id="KW-0121">Carboxypeptidase</keyword>
<name>G5JA27_CROWT</name>
<dbReference type="InterPro" id="IPR012338">
    <property type="entry name" value="Beta-lactam/transpept-like"/>
</dbReference>
<keyword evidence="3" id="KW-0472">Membrane</keyword>
<dbReference type="InterPro" id="IPR000667">
    <property type="entry name" value="Peptidase_S13"/>
</dbReference>
<proteinExistence type="inferred from homology"/>
<organism evidence="4 5">
    <name type="scientific">Crocosphaera watsonii WH 0003</name>
    <dbReference type="NCBI Taxonomy" id="423471"/>
    <lineage>
        <taxon>Bacteria</taxon>
        <taxon>Bacillati</taxon>
        <taxon>Cyanobacteriota</taxon>
        <taxon>Cyanophyceae</taxon>
        <taxon>Oscillatoriophycideae</taxon>
        <taxon>Chroococcales</taxon>
        <taxon>Aphanothecaceae</taxon>
        <taxon>Crocosphaera</taxon>
    </lineage>
</organism>